<sequence>MTDRSAVDTIRGYFYQFDLSILSILQLASPDDSVEIECTEDIDIRTATDVTATQCKYYAKTEYNHSVIKDAVKHMVSHFKESLAGTKPKISYSIKGHYASGQEKLDGGIDVDFLKKHFLTYSEGKGTTKVTRYHYSELGLSDADLEEFLKRFTIDVRAKEFDEQYREVLEAVRAIFGGTSFSAEYFYYNNALAVIRELSIKPVPEDRRITKKEFLTRINTSTILFNEWFIEKKGKKAHLAALRKEYFTELNVSPHERFFLVEADAAGSYVRSDLKDLFFELSRKWAKLSAREPSPFCPYIYVHGVPDDELLALKRELSVEGFKLIDGHDFQGADFSYHSITQKATHGNGVKIKVLNTLPNVEQTVDAVTKTRRIYQFHLGSGYFDYEKPAVRHVKIQVERLSDVKSII</sequence>
<evidence type="ECO:0000313" key="2">
    <source>
        <dbReference type="Proteomes" id="UP001494588"/>
    </source>
</evidence>
<organism evidence="1 2">
    <name type="scientific">Paraburkholderia sabiae</name>
    <dbReference type="NCBI Taxonomy" id="273251"/>
    <lineage>
        <taxon>Bacteria</taxon>
        <taxon>Pseudomonadati</taxon>
        <taxon>Pseudomonadota</taxon>
        <taxon>Betaproteobacteria</taxon>
        <taxon>Burkholderiales</taxon>
        <taxon>Burkholderiaceae</taxon>
        <taxon>Paraburkholderia</taxon>
    </lineage>
</organism>
<comment type="caution">
    <text evidence="1">The sequence shown here is derived from an EMBL/GenBank/DDBJ whole genome shotgun (WGS) entry which is preliminary data.</text>
</comment>
<dbReference type="Proteomes" id="UP001494588">
    <property type="component" value="Unassembled WGS sequence"/>
</dbReference>
<name>A0ABU9QLK9_9BURK</name>
<keyword evidence="2" id="KW-1185">Reference proteome</keyword>
<reference evidence="1 2" key="1">
    <citation type="submission" date="2024-01" db="EMBL/GenBank/DDBJ databases">
        <title>The diversity of rhizobia nodulating Mimosa spp. in eleven states of Brazil covering several biomes is determined by host plant, location, and edaphic factors.</title>
        <authorList>
            <person name="Rouws L."/>
            <person name="Barauna A."/>
            <person name="Beukes C."/>
            <person name="De Faria S.M."/>
            <person name="Gross E."/>
            <person name="Dos Reis Junior F.B."/>
            <person name="Simon M."/>
            <person name="Maluk M."/>
            <person name="Odee D.W."/>
            <person name="Kenicer G."/>
            <person name="Young J.P.W."/>
            <person name="Reis V.M."/>
            <person name="Zilli J."/>
            <person name="James E.K."/>
        </authorList>
    </citation>
    <scope>NUCLEOTIDE SEQUENCE [LARGE SCALE GENOMIC DNA]</scope>
    <source>
        <strain evidence="1 2">JPY77</strain>
    </source>
</reference>
<dbReference type="EMBL" id="JAZHGC010000034">
    <property type="protein sequence ID" value="MEM5290306.1"/>
    <property type="molecule type" value="Genomic_DNA"/>
</dbReference>
<evidence type="ECO:0000313" key="1">
    <source>
        <dbReference type="EMBL" id="MEM5290306.1"/>
    </source>
</evidence>
<protein>
    <submittedName>
        <fullName evidence="1">DUF4297 family anti-phage-associated protein</fullName>
    </submittedName>
</protein>
<proteinExistence type="predicted"/>
<dbReference type="RefSeq" id="WP_201658797.1">
    <property type="nucleotide sequence ID" value="NZ_CAJHCS010000032.1"/>
</dbReference>
<accession>A0ABU9QLK9</accession>
<gene>
    <name evidence="1" type="ORF">V4C55_31740</name>
</gene>
<dbReference type="NCBIfam" id="NF042945">
    <property type="entry name" value="DUF4297_antiphage"/>
    <property type="match status" value="1"/>
</dbReference>